<dbReference type="Proteomes" id="UP000010880">
    <property type="component" value="Chromosome"/>
</dbReference>
<dbReference type="PANTHER" id="PTHR37311">
    <property type="entry name" value="2-PHOSPHOSULFOLACTATE PHOSPHATASE-RELATED"/>
    <property type="match status" value="1"/>
</dbReference>
<gene>
    <name evidence="8" type="ordered locus">Halha_1509</name>
</gene>
<dbReference type="EMBL" id="CP003359">
    <property type="protein sequence ID" value="AGB41450.1"/>
    <property type="molecule type" value="Genomic_DNA"/>
</dbReference>
<comment type="similarity">
    <text evidence="2">Belongs to the ComB family.</text>
</comment>
<dbReference type="Gene3D" id="3.90.1560.10">
    <property type="entry name" value="ComB-like"/>
    <property type="match status" value="1"/>
</dbReference>
<dbReference type="eggNOG" id="COG2045">
    <property type="taxonomic scope" value="Bacteria"/>
</dbReference>
<dbReference type="PANTHER" id="PTHR37311:SF1">
    <property type="entry name" value="2-PHOSPHOSULFOLACTATE PHOSPHATASE-RELATED"/>
    <property type="match status" value="1"/>
</dbReference>
<proteinExistence type="inferred from homology"/>
<dbReference type="InterPro" id="IPR005238">
    <property type="entry name" value="ComB-like"/>
</dbReference>
<dbReference type="STRING" id="748449.Halha_1509"/>
<evidence type="ECO:0000256" key="6">
    <source>
        <dbReference type="ARBA" id="ARBA00022842"/>
    </source>
</evidence>
<evidence type="ECO:0000256" key="2">
    <source>
        <dbReference type="ARBA" id="ARBA00009997"/>
    </source>
</evidence>
<keyword evidence="5 8" id="KW-0378">Hydrolase</keyword>
<dbReference type="GO" id="GO:0050532">
    <property type="term" value="F:2-phosphosulfolactate phosphatase activity"/>
    <property type="evidence" value="ECO:0007669"/>
    <property type="project" value="UniProtKB-EC"/>
</dbReference>
<dbReference type="GO" id="GO:0050545">
    <property type="term" value="F:sulfopyruvate decarboxylase activity"/>
    <property type="evidence" value="ECO:0007669"/>
    <property type="project" value="TreeGrafter"/>
</dbReference>
<keyword evidence="6" id="KW-0460">Magnesium</keyword>
<evidence type="ECO:0000256" key="4">
    <source>
        <dbReference type="ARBA" id="ARBA00021948"/>
    </source>
</evidence>
<comment type="catalytic activity">
    <reaction evidence="7">
        <text>(2R)-O-phospho-3-sulfolactate + H2O = (2R)-3-sulfolactate + phosphate</text>
        <dbReference type="Rhea" id="RHEA:23416"/>
        <dbReference type="ChEBI" id="CHEBI:15377"/>
        <dbReference type="ChEBI" id="CHEBI:15597"/>
        <dbReference type="ChEBI" id="CHEBI:43474"/>
        <dbReference type="ChEBI" id="CHEBI:58738"/>
        <dbReference type="EC" id="3.1.3.71"/>
    </reaction>
</comment>
<dbReference type="OrthoDB" id="4913at2"/>
<evidence type="ECO:0000256" key="5">
    <source>
        <dbReference type="ARBA" id="ARBA00022801"/>
    </source>
</evidence>
<organism evidence="8 9">
    <name type="scientific">Halobacteroides halobius (strain ATCC 35273 / DSM 5150 / MD-1)</name>
    <dbReference type="NCBI Taxonomy" id="748449"/>
    <lineage>
        <taxon>Bacteria</taxon>
        <taxon>Bacillati</taxon>
        <taxon>Bacillota</taxon>
        <taxon>Clostridia</taxon>
        <taxon>Halanaerobiales</taxon>
        <taxon>Halobacteroidaceae</taxon>
        <taxon>Halobacteroides</taxon>
    </lineage>
</organism>
<dbReference type="InterPro" id="IPR036702">
    <property type="entry name" value="ComB-like_sf"/>
</dbReference>
<dbReference type="EC" id="3.1.3.71" evidence="3"/>
<name>L0KA88_HALHC</name>
<evidence type="ECO:0000256" key="3">
    <source>
        <dbReference type="ARBA" id="ARBA00012953"/>
    </source>
</evidence>
<dbReference type="SUPFAM" id="SSF142823">
    <property type="entry name" value="ComB-like"/>
    <property type="match status" value="1"/>
</dbReference>
<evidence type="ECO:0000256" key="7">
    <source>
        <dbReference type="ARBA" id="ARBA00033711"/>
    </source>
</evidence>
<keyword evidence="9" id="KW-1185">Reference proteome</keyword>
<dbReference type="RefSeq" id="WP_015327169.1">
    <property type="nucleotide sequence ID" value="NC_019978.1"/>
</dbReference>
<reference evidence="9" key="1">
    <citation type="submission" date="2012-02" db="EMBL/GenBank/DDBJ databases">
        <title>The complete genome of Halobacteroides halobius DSM 5150.</title>
        <authorList>
            <person name="Lucas S."/>
            <person name="Copeland A."/>
            <person name="Lapidus A."/>
            <person name="Glavina del Rio T."/>
            <person name="Dalin E."/>
            <person name="Tice H."/>
            <person name="Bruce D."/>
            <person name="Goodwin L."/>
            <person name="Pitluck S."/>
            <person name="Peters L."/>
            <person name="Mikhailova N."/>
            <person name="Gu W."/>
            <person name="Kyrpides N."/>
            <person name="Mavromatis K."/>
            <person name="Ivanova N."/>
            <person name="Brettin T."/>
            <person name="Detter J.C."/>
            <person name="Han C."/>
            <person name="Larimer F."/>
            <person name="Land M."/>
            <person name="Hauser L."/>
            <person name="Markowitz V."/>
            <person name="Cheng J.-F."/>
            <person name="Hugenholtz P."/>
            <person name="Woyke T."/>
            <person name="Wu D."/>
            <person name="Tindall B."/>
            <person name="Pomrenke H."/>
            <person name="Brambilla E."/>
            <person name="Klenk H.-P."/>
            <person name="Eisen J.A."/>
        </authorList>
    </citation>
    <scope>NUCLEOTIDE SEQUENCE [LARGE SCALE GENOMIC DNA]</scope>
    <source>
        <strain evidence="9">ATCC 35273 / DSM 5150 / MD-1</strain>
    </source>
</reference>
<dbReference type="Pfam" id="PF04029">
    <property type="entry name" value="2-ph_phosp"/>
    <property type="match status" value="1"/>
</dbReference>
<comment type="cofactor">
    <cofactor evidence="1">
        <name>Mg(2+)</name>
        <dbReference type="ChEBI" id="CHEBI:18420"/>
    </cofactor>
</comment>
<accession>L0KA88</accession>
<dbReference type="FunFam" id="3.90.1560.10:FF:000001">
    <property type="entry name" value="Probable 2-phosphosulfolactate phosphatase"/>
    <property type="match status" value="1"/>
</dbReference>
<sequence length="234" mass="25718">MKLDVILSADEIVAEEIIGKVAVVIDVLRATSTMITSLANGYKQILPVVSIEEAKELSASLKEKHFIAGERNGVKIKGFDFGNSPCDYIKSSVRKKLILTTTNGTKCFTRLQKAQEVIILSLLNMKAVIDWLQKKDEIVFCCAGRGGQFALDDFITAGKAIAQLSANNQIKLSDTAKVACDFYSYNKKSILKTLKNSASGQNLVKLGKESDIEFIASGEFSIVPFYKDHKIEVK</sequence>
<dbReference type="AlphaFoldDB" id="L0KA88"/>
<protein>
    <recommendedName>
        <fullName evidence="4">Probable 2-phosphosulfolactate phosphatase</fullName>
        <ecNumber evidence="3">3.1.3.71</ecNumber>
    </recommendedName>
</protein>
<evidence type="ECO:0000313" key="9">
    <source>
        <dbReference type="Proteomes" id="UP000010880"/>
    </source>
</evidence>
<dbReference type="HOGENOM" id="CLU_070028_0_0_9"/>
<dbReference type="GO" id="GO:0000287">
    <property type="term" value="F:magnesium ion binding"/>
    <property type="evidence" value="ECO:0007669"/>
    <property type="project" value="InterPro"/>
</dbReference>
<evidence type="ECO:0000313" key="8">
    <source>
        <dbReference type="EMBL" id="AGB41450.1"/>
    </source>
</evidence>
<dbReference type="KEGG" id="hhl:Halha_1509"/>
<evidence type="ECO:0000256" key="1">
    <source>
        <dbReference type="ARBA" id="ARBA00001946"/>
    </source>
</evidence>